<evidence type="ECO:0000313" key="2">
    <source>
        <dbReference type="EMBL" id="GAH49024.1"/>
    </source>
</evidence>
<dbReference type="AlphaFoldDB" id="X1H5A9"/>
<comment type="caution">
    <text evidence="2">The sequence shown here is derived from an EMBL/GenBank/DDBJ whole genome shotgun (WGS) entry which is preliminary data.</text>
</comment>
<gene>
    <name evidence="2" type="ORF">S03H2_39453</name>
</gene>
<feature type="non-terminal residue" evidence="2">
    <location>
        <position position="32"/>
    </location>
</feature>
<keyword evidence="1" id="KW-1133">Transmembrane helix</keyword>
<organism evidence="2">
    <name type="scientific">marine sediment metagenome</name>
    <dbReference type="NCBI Taxonomy" id="412755"/>
    <lineage>
        <taxon>unclassified sequences</taxon>
        <taxon>metagenomes</taxon>
        <taxon>ecological metagenomes</taxon>
    </lineage>
</organism>
<reference evidence="2" key="1">
    <citation type="journal article" date="2014" name="Front. Microbiol.">
        <title>High frequency of phylogenetically diverse reductive dehalogenase-homologous genes in deep subseafloor sedimentary metagenomes.</title>
        <authorList>
            <person name="Kawai M."/>
            <person name="Futagami T."/>
            <person name="Toyoda A."/>
            <person name="Takaki Y."/>
            <person name="Nishi S."/>
            <person name="Hori S."/>
            <person name="Arai W."/>
            <person name="Tsubouchi T."/>
            <person name="Morono Y."/>
            <person name="Uchiyama I."/>
            <person name="Ito T."/>
            <person name="Fujiyama A."/>
            <person name="Inagaki F."/>
            <person name="Takami H."/>
        </authorList>
    </citation>
    <scope>NUCLEOTIDE SEQUENCE</scope>
    <source>
        <strain evidence="2">Expedition CK06-06</strain>
    </source>
</reference>
<sequence>MQTRYEKEAYQFLTVFRFLSYALAVMFTQVVP</sequence>
<keyword evidence="1" id="KW-0472">Membrane</keyword>
<name>X1H5A9_9ZZZZ</name>
<accession>X1H5A9</accession>
<dbReference type="EMBL" id="BARU01024397">
    <property type="protein sequence ID" value="GAH49024.1"/>
    <property type="molecule type" value="Genomic_DNA"/>
</dbReference>
<proteinExistence type="predicted"/>
<feature type="transmembrane region" description="Helical" evidence="1">
    <location>
        <begin position="12"/>
        <end position="31"/>
    </location>
</feature>
<evidence type="ECO:0000256" key="1">
    <source>
        <dbReference type="SAM" id="Phobius"/>
    </source>
</evidence>
<protein>
    <submittedName>
        <fullName evidence="2">Uncharacterized protein</fullName>
    </submittedName>
</protein>
<keyword evidence="1" id="KW-0812">Transmembrane</keyword>